<feature type="transmembrane region" description="Helical" evidence="15">
    <location>
        <begin position="442"/>
        <end position="464"/>
    </location>
</feature>
<dbReference type="Pfam" id="PF13855">
    <property type="entry name" value="LRR_8"/>
    <property type="match status" value="3"/>
</dbReference>
<keyword evidence="6" id="KW-0732">Signal</keyword>
<feature type="transmembrane region" description="Helical" evidence="15">
    <location>
        <begin position="470"/>
        <end position="487"/>
    </location>
</feature>
<reference evidence="18" key="1">
    <citation type="submission" date="2024-04" db="EMBL/GenBank/DDBJ databases">
        <title>Salinicola lusitanus LLJ914,a marine bacterium isolated from the Okinawa Trough.</title>
        <authorList>
            <person name="Li J."/>
        </authorList>
    </citation>
    <scope>NUCLEOTIDE SEQUENCE [LARGE SCALE GENOMIC DNA]</scope>
</reference>
<dbReference type="GO" id="GO:0005886">
    <property type="term" value="C:plasma membrane"/>
    <property type="evidence" value="ECO:0007669"/>
    <property type="project" value="TreeGrafter"/>
</dbReference>
<accession>A0AAW0PTS6</accession>
<evidence type="ECO:0000256" key="10">
    <source>
        <dbReference type="ARBA" id="ARBA00023136"/>
    </source>
</evidence>
<dbReference type="GO" id="GO:0004888">
    <property type="term" value="F:transmembrane signaling receptor activity"/>
    <property type="evidence" value="ECO:0007669"/>
    <property type="project" value="InterPro"/>
</dbReference>
<name>A0AAW0PTS6_9GOBI</name>
<evidence type="ECO:0000256" key="9">
    <source>
        <dbReference type="ARBA" id="ARBA00022989"/>
    </source>
</evidence>
<feature type="domain" description="TIR" evidence="16">
    <location>
        <begin position="658"/>
        <end position="795"/>
    </location>
</feature>
<dbReference type="InterPro" id="IPR032675">
    <property type="entry name" value="LRR_dom_sf"/>
</dbReference>
<dbReference type="GO" id="GO:0006954">
    <property type="term" value="P:inflammatory response"/>
    <property type="evidence" value="ECO:0007669"/>
    <property type="project" value="UniProtKB-UniRule"/>
</dbReference>
<dbReference type="InterPro" id="IPR003591">
    <property type="entry name" value="Leu-rich_rpt_typical-subtyp"/>
</dbReference>
<evidence type="ECO:0000256" key="7">
    <source>
        <dbReference type="ARBA" id="ARBA00022737"/>
    </source>
</evidence>
<evidence type="ECO:0000259" key="16">
    <source>
        <dbReference type="PROSITE" id="PS50104"/>
    </source>
</evidence>
<dbReference type="AlphaFoldDB" id="A0AAW0PTS6"/>
<keyword evidence="9 15" id="KW-1133">Transmembrane helix</keyword>
<dbReference type="InterPro" id="IPR017241">
    <property type="entry name" value="Toll-like_receptor"/>
</dbReference>
<protein>
    <recommendedName>
        <fullName evidence="16">TIR domain-containing protein</fullName>
    </recommendedName>
</protein>
<organism evidence="17 18">
    <name type="scientific">Mugilogobius chulae</name>
    <name type="common">yellowstripe goby</name>
    <dbReference type="NCBI Taxonomy" id="88201"/>
    <lineage>
        <taxon>Eukaryota</taxon>
        <taxon>Metazoa</taxon>
        <taxon>Chordata</taxon>
        <taxon>Craniata</taxon>
        <taxon>Vertebrata</taxon>
        <taxon>Euteleostomi</taxon>
        <taxon>Actinopterygii</taxon>
        <taxon>Neopterygii</taxon>
        <taxon>Teleostei</taxon>
        <taxon>Neoteleostei</taxon>
        <taxon>Acanthomorphata</taxon>
        <taxon>Gobiaria</taxon>
        <taxon>Gobiiformes</taxon>
        <taxon>Gobioidei</taxon>
        <taxon>Gobiidae</taxon>
        <taxon>Gobionellinae</taxon>
        <taxon>Mugilogobius</taxon>
    </lineage>
</organism>
<evidence type="ECO:0000256" key="12">
    <source>
        <dbReference type="ARBA" id="ARBA00023180"/>
    </source>
</evidence>
<evidence type="ECO:0000256" key="13">
    <source>
        <dbReference type="ARBA" id="ARBA00023198"/>
    </source>
</evidence>
<evidence type="ECO:0000256" key="3">
    <source>
        <dbReference type="ARBA" id="ARBA00022588"/>
    </source>
</evidence>
<dbReference type="SUPFAM" id="SSF52200">
    <property type="entry name" value="Toll/Interleukin receptor TIR domain"/>
    <property type="match status" value="2"/>
</dbReference>
<evidence type="ECO:0000256" key="1">
    <source>
        <dbReference type="ARBA" id="ARBA00004479"/>
    </source>
</evidence>
<dbReference type="Gene3D" id="3.80.10.10">
    <property type="entry name" value="Ribonuclease Inhibitor"/>
    <property type="match status" value="2"/>
</dbReference>
<gene>
    <name evidence="17" type="ORF">WMY93_002424</name>
</gene>
<keyword evidence="13 14" id="KW-0395">Inflammatory response</keyword>
<evidence type="ECO:0000256" key="8">
    <source>
        <dbReference type="ARBA" id="ARBA00022859"/>
    </source>
</evidence>
<keyword evidence="8 14" id="KW-0391">Immunity</keyword>
<dbReference type="PANTHER" id="PTHR24365">
    <property type="entry name" value="TOLL-LIKE RECEPTOR"/>
    <property type="match status" value="1"/>
</dbReference>
<keyword evidence="3 14" id="KW-0399">Innate immunity</keyword>
<evidence type="ECO:0000256" key="2">
    <source>
        <dbReference type="ARBA" id="ARBA00009634"/>
    </source>
</evidence>
<dbReference type="GO" id="GO:0002224">
    <property type="term" value="P:toll-like receptor signaling pathway"/>
    <property type="evidence" value="ECO:0007669"/>
    <property type="project" value="InterPro"/>
</dbReference>
<evidence type="ECO:0000256" key="14">
    <source>
        <dbReference type="PIRNR" id="PIRNR037595"/>
    </source>
</evidence>
<keyword evidence="10 15" id="KW-0472">Membrane</keyword>
<dbReference type="InterPro" id="IPR035897">
    <property type="entry name" value="Toll_tir_struct_dom_sf"/>
</dbReference>
<dbReference type="PROSITE" id="PS50104">
    <property type="entry name" value="TIR"/>
    <property type="match status" value="1"/>
</dbReference>
<evidence type="ECO:0000256" key="6">
    <source>
        <dbReference type="ARBA" id="ARBA00022729"/>
    </source>
</evidence>
<dbReference type="SMART" id="SM00255">
    <property type="entry name" value="TIR"/>
    <property type="match status" value="1"/>
</dbReference>
<evidence type="ECO:0000256" key="4">
    <source>
        <dbReference type="ARBA" id="ARBA00022614"/>
    </source>
</evidence>
<proteinExistence type="inferred from homology"/>
<dbReference type="PIRSF" id="PIRSF037595">
    <property type="entry name" value="Toll-like_receptor"/>
    <property type="match status" value="1"/>
</dbReference>
<keyword evidence="12" id="KW-0325">Glycoprotein</keyword>
<dbReference type="Gene3D" id="3.40.50.10140">
    <property type="entry name" value="Toll/interleukin-1 receptor homology (TIR) domain"/>
    <property type="match status" value="2"/>
</dbReference>
<comment type="similarity">
    <text evidence="2 14">Belongs to the Toll-like receptor family.</text>
</comment>
<keyword evidence="7" id="KW-0677">Repeat</keyword>
<dbReference type="InterPro" id="IPR001611">
    <property type="entry name" value="Leu-rich_rpt"/>
</dbReference>
<dbReference type="PROSITE" id="PS51450">
    <property type="entry name" value="LRR"/>
    <property type="match status" value="2"/>
</dbReference>
<dbReference type="InterPro" id="IPR000157">
    <property type="entry name" value="TIR_dom"/>
</dbReference>
<comment type="caution">
    <text evidence="17">The sequence shown here is derived from an EMBL/GenBank/DDBJ whole genome shotgun (WGS) entry which is preliminary data.</text>
</comment>
<dbReference type="GO" id="GO:0045087">
    <property type="term" value="P:innate immune response"/>
    <property type="evidence" value="ECO:0007669"/>
    <property type="project" value="UniProtKB-UniRule"/>
</dbReference>
<dbReference type="Pfam" id="PF01582">
    <property type="entry name" value="TIR"/>
    <property type="match status" value="1"/>
</dbReference>
<dbReference type="SUPFAM" id="SSF52058">
    <property type="entry name" value="L domain-like"/>
    <property type="match status" value="1"/>
</dbReference>
<keyword evidence="4" id="KW-0433">Leucine-rich repeat</keyword>
<keyword evidence="5 15" id="KW-0812">Transmembrane</keyword>
<evidence type="ECO:0000256" key="11">
    <source>
        <dbReference type="ARBA" id="ARBA00023170"/>
    </source>
</evidence>
<dbReference type="PANTHER" id="PTHR24365:SF522">
    <property type="entry name" value="LOW QUALITY PROTEIN: TOLL-LIKE RECEPTOR 13-RELATED"/>
    <property type="match status" value="1"/>
</dbReference>
<keyword evidence="11 14" id="KW-0675">Receptor</keyword>
<dbReference type="EMBL" id="JBBPFD010000002">
    <property type="protein sequence ID" value="KAK7939098.1"/>
    <property type="molecule type" value="Genomic_DNA"/>
</dbReference>
<dbReference type="Proteomes" id="UP001460270">
    <property type="component" value="Unassembled WGS sequence"/>
</dbReference>
<evidence type="ECO:0000313" key="18">
    <source>
        <dbReference type="Proteomes" id="UP001460270"/>
    </source>
</evidence>
<evidence type="ECO:0000256" key="5">
    <source>
        <dbReference type="ARBA" id="ARBA00022692"/>
    </source>
</evidence>
<keyword evidence="18" id="KW-1185">Reference proteome</keyword>
<sequence>MDQQTLRLFTQVACSTTSIITLELIYNAFRFIDEQFFTACSQLHELKLSVNSLKDLSPRSLKPLIQIRLLKLDGNFLVKVPVTVRELVTLETLDLSSNYISEISCLDFANLTKLTNLGLKKNAIVHLEQCFFQNLRSLVTLDLSQNSVRTIQSAFQVDMSQLRFLLMNNNKDRFMLRAGEFRNLSSLGVLNLKSTKDSFTADGVFEGMEKLVRLICWTSAMTKEFFQGLRDLKFLELHMDSLLTNTESEGNSTDEPPFAHLSNLTQLLIYAEPRFTPLFTPDVFTGLKSLLYLKSDRFFRQSIHPRTFTHTPLLTDLCITNSDIFSLSPQVFAPIPKLQTLILSNNKLNTLDFLAGLRMLQMLMVDANHLSVINESTFQTLPSLTYVDLSRNALLCDCLNAGFLQWIHSNEHTQVVGGAQYQCVSPLTQTQHRFLDFDVRPCSLDLGLILFTCTFSMVLFTLIAALVFHFLRFQLAYAYYLLLAFLYDTKRRRRRDPAHRYDAFVSYNVHDEQWVYGELLPALEGEQGWKLCLHHRDFQPVRSLCSCRSPVFVFLSQSSLRVPVTVQSSCSCRSPVFVFLSQSGLRVPVAVWSSCSFCRSPVFVFLSQSGLRVSDAVQSLCYCRSPVFVFFLSQSSLHVPVASGLRVLSVAVQSSCSFCRSPVFVFLSQSGLLVPFAVRSTCFCHSLVFVFLSQYRKPIVENITDAIYSSRKTLCVISRHYLQSEWCSREIQMASVRLFDEHKDVLLLVFLEDLPPWHLSPYYQMRRLVKRKSYLSWPRAAQSKALFWHQLRRALESDGSPEEQRHQLIQDQD</sequence>
<evidence type="ECO:0000256" key="15">
    <source>
        <dbReference type="SAM" id="Phobius"/>
    </source>
</evidence>
<comment type="subcellular location">
    <subcellularLocation>
        <location evidence="1">Membrane</location>
        <topology evidence="1">Single-pass type I membrane protein</topology>
    </subcellularLocation>
</comment>
<evidence type="ECO:0000313" key="17">
    <source>
        <dbReference type="EMBL" id="KAK7939098.1"/>
    </source>
</evidence>
<dbReference type="SMART" id="SM00369">
    <property type="entry name" value="LRR_TYP"/>
    <property type="match status" value="7"/>
</dbReference>